<dbReference type="Gramene" id="Jr13_16430_p1">
    <property type="protein sequence ID" value="cds.Jr13_16430_p1"/>
    <property type="gene ID" value="Jr13_16430"/>
</dbReference>
<accession>A0A2I4FZB6</accession>
<dbReference type="RefSeq" id="XP_018836992.2">
    <property type="nucleotide sequence ID" value="XM_018981447.2"/>
</dbReference>
<dbReference type="AlphaFoldDB" id="A0A2I4FZB6"/>
<dbReference type="InterPro" id="IPR052929">
    <property type="entry name" value="RNase_H-like_EbsB-rel"/>
</dbReference>
<sequence>MDLLKKGLVWRVGNGESIKIWGDRWIPQLSSYKIQSPIKCFTEVDMVAMLIDGEKSEWKVEVVKKVFNEVEAEIICGLPVSKTGRSNKQIWAPSKSGVFNVKSAYHFEMQMRRSGCLVEGSSPVQKWPSEEVDFGFVWRKMTQFLSMEELELTAIVLRNIWSRRNKFIFESCFNSPANIFEQAEMSKAEYMVANSAECPGRNLAEREEVRWRKPREGVTKLNWDAAFLKDSKRMGAGVVFRDQEWDILLSAFIP</sequence>
<protein>
    <submittedName>
        <fullName evidence="2">Uncharacterized protein LOC108981967</fullName>
    </submittedName>
</protein>
<evidence type="ECO:0000313" key="2">
    <source>
        <dbReference type="RefSeq" id="XP_018836992.2"/>
    </source>
</evidence>
<dbReference type="KEGG" id="jre:108981967"/>
<reference evidence="2" key="1">
    <citation type="submission" date="2025-08" db="UniProtKB">
        <authorList>
            <consortium name="RefSeq"/>
        </authorList>
    </citation>
    <scope>IDENTIFICATION</scope>
    <source>
        <tissue evidence="2">Leaves</tissue>
    </source>
</reference>
<gene>
    <name evidence="2" type="primary">LOC108981967</name>
</gene>
<organism evidence="1 2">
    <name type="scientific">Juglans regia</name>
    <name type="common">English walnut</name>
    <dbReference type="NCBI Taxonomy" id="51240"/>
    <lineage>
        <taxon>Eukaryota</taxon>
        <taxon>Viridiplantae</taxon>
        <taxon>Streptophyta</taxon>
        <taxon>Embryophyta</taxon>
        <taxon>Tracheophyta</taxon>
        <taxon>Spermatophyta</taxon>
        <taxon>Magnoliopsida</taxon>
        <taxon>eudicotyledons</taxon>
        <taxon>Gunneridae</taxon>
        <taxon>Pentapetalae</taxon>
        <taxon>rosids</taxon>
        <taxon>fabids</taxon>
        <taxon>Fagales</taxon>
        <taxon>Juglandaceae</taxon>
        <taxon>Juglans</taxon>
    </lineage>
</organism>
<dbReference type="PANTHER" id="PTHR47074:SF48">
    <property type="entry name" value="POLYNUCLEOTIDYL TRANSFERASE, RIBONUCLEASE H-LIKE SUPERFAMILY PROTEIN"/>
    <property type="match status" value="1"/>
</dbReference>
<name>A0A2I4FZB6_JUGRE</name>
<dbReference type="OrthoDB" id="993827at2759"/>
<dbReference type="Proteomes" id="UP000235220">
    <property type="component" value="Chromosome 13"/>
</dbReference>
<proteinExistence type="predicted"/>
<dbReference type="PANTHER" id="PTHR47074">
    <property type="entry name" value="BNAC02G40300D PROTEIN"/>
    <property type="match status" value="1"/>
</dbReference>
<evidence type="ECO:0000313" key="1">
    <source>
        <dbReference type="Proteomes" id="UP000235220"/>
    </source>
</evidence>
<dbReference type="GeneID" id="108981967"/>
<keyword evidence="1" id="KW-1185">Reference proteome</keyword>